<accession>A9NNP9</accession>
<dbReference type="GO" id="GO:0006122">
    <property type="term" value="P:mitochondrial electron transport, ubiquinol to cytochrome c"/>
    <property type="evidence" value="ECO:0007669"/>
    <property type="project" value="InterPro"/>
</dbReference>
<evidence type="ECO:0000256" key="4">
    <source>
        <dbReference type="ARBA" id="ARBA00022660"/>
    </source>
</evidence>
<comment type="subcellular location">
    <subcellularLocation>
        <location evidence="1">Mitochondrion inner membrane</location>
        <topology evidence="1">Single-pass membrane protein</topology>
    </subcellularLocation>
</comment>
<evidence type="ECO:0000256" key="2">
    <source>
        <dbReference type="ARBA" id="ARBA00007668"/>
    </source>
</evidence>
<dbReference type="AlphaFoldDB" id="A9NNP9"/>
<keyword evidence="8 11" id="KW-1133">Transmembrane helix</keyword>
<sequence length="73" mass="8588">MAKGPPIRFKAVIYSLSPFEQKIMSGLWKDLPHKVEKKITDNWLNAVFFLTPLIGTTMYAKNYKEQEKLSHRY</sequence>
<dbReference type="Gene3D" id="1.20.5.210">
    <property type="entry name" value="Cytochrome b-c1 complex subunit 8"/>
    <property type="match status" value="1"/>
</dbReference>
<keyword evidence="10 11" id="KW-0472">Membrane</keyword>
<dbReference type="Pfam" id="PF10890">
    <property type="entry name" value="Cyt_b-c1_8"/>
    <property type="match status" value="1"/>
</dbReference>
<dbReference type="InterPro" id="IPR036642">
    <property type="entry name" value="Cyt_bc1_su8_sf"/>
</dbReference>
<dbReference type="GO" id="GO:0005743">
    <property type="term" value="C:mitochondrial inner membrane"/>
    <property type="evidence" value="ECO:0007669"/>
    <property type="project" value="UniProtKB-SubCell"/>
</dbReference>
<protein>
    <recommendedName>
        <fullName evidence="14">Cytochrome b-c1 complex subunit 8</fullName>
    </recommendedName>
</protein>
<evidence type="ECO:0000256" key="7">
    <source>
        <dbReference type="ARBA" id="ARBA00022982"/>
    </source>
</evidence>
<evidence type="ECO:0000313" key="13">
    <source>
        <dbReference type="EMBL" id="ABR17657.1"/>
    </source>
</evidence>
<keyword evidence="3" id="KW-0813">Transport</keyword>
<keyword evidence="6" id="KW-0999">Mitochondrion inner membrane</keyword>
<keyword evidence="9" id="KW-0496">Mitochondrion</keyword>
<feature type="transmembrane region" description="Helical" evidence="11">
    <location>
        <begin position="43"/>
        <end position="60"/>
    </location>
</feature>
<evidence type="ECO:0000256" key="8">
    <source>
        <dbReference type="ARBA" id="ARBA00022989"/>
    </source>
</evidence>
<dbReference type="EMBL" id="EF677860">
    <property type="protein sequence ID" value="ABR17657.1"/>
    <property type="molecule type" value="mRNA"/>
</dbReference>
<evidence type="ECO:0000256" key="1">
    <source>
        <dbReference type="ARBA" id="ARBA00004434"/>
    </source>
</evidence>
<comment type="similarity">
    <text evidence="2">Belongs to the UQCRQ/QCR8 family.</text>
</comment>
<evidence type="ECO:0000313" key="12">
    <source>
        <dbReference type="EMBL" id="ABK22260.1"/>
    </source>
</evidence>
<name>A9NNP9_PICSI</name>
<keyword evidence="7" id="KW-0249">Electron transport</keyword>
<evidence type="ECO:0008006" key="14">
    <source>
        <dbReference type="Google" id="ProtNLM"/>
    </source>
</evidence>
<evidence type="ECO:0000256" key="5">
    <source>
        <dbReference type="ARBA" id="ARBA00022692"/>
    </source>
</evidence>
<organism evidence="12">
    <name type="scientific">Picea sitchensis</name>
    <name type="common">Sitka spruce</name>
    <name type="synonym">Pinus sitchensis</name>
    <dbReference type="NCBI Taxonomy" id="3332"/>
    <lineage>
        <taxon>Eukaryota</taxon>
        <taxon>Viridiplantae</taxon>
        <taxon>Streptophyta</taxon>
        <taxon>Embryophyta</taxon>
        <taxon>Tracheophyta</taxon>
        <taxon>Spermatophyta</taxon>
        <taxon>Pinopsida</taxon>
        <taxon>Pinidae</taxon>
        <taxon>Conifers I</taxon>
        <taxon>Pinales</taxon>
        <taxon>Pinaceae</taxon>
        <taxon>Picea</taxon>
    </lineage>
</organism>
<evidence type="ECO:0000256" key="10">
    <source>
        <dbReference type="ARBA" id="ARBA00023136"/>
    </source>
</evidence>
<keyword evidence="5 11" id="KW-0812">Transmembrane</keyword>
<keyword evidence="4" id="KW-0679">Respiratory chain</keyword>
<dbReference type="InterPro" id="IPR020101">
    <property type="entry name" value="Cyt_b-c1_8-plants"/>
</dbReference>
<dbReference type="GO" id="GO:0045275">
    <property type="term" value="C:respiratory chain complex III"/>
    <property type="evidence" value="ECO:0007669"/>
    <property type="project" value="InterPro"/>
</dbReference>
<dbReference type="PANTHER" id="PTHR34559:SF1">
    <property type="entry name" value="OS06G0175900 PROTEIN"/>
    <property type="match status" value="1"/>
</dbReference>
<dbReference type="EMBL" id="EF082909">
    <property type="protein sequence ID" value="ABK22260.1"/>
    <property type="molecule type" value="mRNA"/>
</dbReference>
<reference evidence="12" key="2">
    <citation type="journal article" date="2008" name="BMC Genomics">
        <title>A conifer genomics resource of 200,000 spruce (Picea spp.) ESTs and 6,464 high-quality, sequence-finished full-length cDNAs for Sitka spruce (Picea sitchensis).</title>
        <authorList>
            <person name="Ralph S.G."/>
            <person name="Chun H.J."/>
            <person name="Kolosova N."/>
            <person name="Cooper D."/>
            <person name="Oddy C."/>
            <person name="Ritland C.E."/>
            <person name="Kirkpatrick R."/>
            <person name="Moore R."/>
            <person name="Barber S."/>
            <person name="Holt R.A."/>
            <person name="Jones S.J."/>
            <person name="Marra M.A."/>
            <person name="Douglas C.J."/>
            <person name="Ritland K."/>
            <person name="Bohlmann J."/>
        </authorList>
    </citation>
    <scope>NUCLEOTIDE SEQUENCE</scope>
    <source>
        <tissue evidence="12">Green portion of the leader tissue</tissue>
    </source>
</reference>
<evidence type="ECO:0000256" key="3">
    <source>
        <dbReference type="ARBA" id="ARBA00022448"/>
    </source>
</evidence>
<dbReference type="PANTHER" id="PTHR34559">
    <property type="entry name" value="CYTOCHROME B-C1 COMPLEX SUBUNIT 8"/>
    <property type="match status" value="1"/>
</dbReference>
<dbReference type="SUPFAM" id="SSF81508">
    <property type="entry name" value="Ubiquinone-binding protein QP-C of cytochrome bc1 complex (Ubiquinol-cytochrome c reductase)"/>
    <property type="match status" value="1"/>
</dbReference>
<evidence type="ECO:0000256" key="11">
    <source>
        <dbReference type="SAM" id="Phobius"/>
    </source>
</evidence>
<evidence type="ECO:0000256" key="9">
    <source>
        <dbReference type="ARBA" id="ARBA00023128"/>
    </source>
</evidence>
<proteinExistence type="evidence at transcript level"/>
<evidence type="ECO:0000256" key="6">
    <source>
        <dbReference type="ARBA" id="ARBA00022792"/>
    </source>
</evidence>
<reference evidence="13" key="1">
    <citation type="submission" date="2007-06" db="EMBL/GenBank/DDBJ databases">
        <title>Full length cDNA sequences from Sitka Spruce (Picea sitchensis).</title>
        <authorList>
            <person name="Ralph S.G."/>
            <person name="Chun H.E."/>
            <person name="Liao N."/>
            <person name="Ali J."/>
            <person name="Reid K."/>
            <person name="Kolosova N."/>
            <person name="Cooper N."/>
            <person name="Cullis C."/>
            <person name="Jancsik S."/>
            <person name="Moore R."/>
            <person name="Mayo M."/>
            <person name="Wagner S."/>
            <person name="Holt R.A."/>
            <person name="Jones S.J.M."/>
            <person name="Marra M.A."/>
            <person name="Ritland C.E."/>
            <person name="Ritland K."/>
            <person name="Bohlmann J."/>
        </authorList>
    </citation>
    <scope>NUCLEOTIDE SEQUENCE</scope>
    <source>
        <tissue evidence="13">Green portion of the leader tissue</tissue>
    </source>
</reference>